<evidence type="ECO:0000256" key="4">
    <source>
        <dbReference type="SAM" id="Coils"/>
    </source>
</evidence>
<dbReference type="EMBL" id="JBEPSH010000003">
    <property type="protein sequence ID" value="MET4576624.1"/>
    <property type="molecule type" value="Genomic_DNA"/>
</dbReference>
<dbReference type="Gene3D" id="3.60.21.10">
    <property type="match status" value="1"/>
</dbReference>
<dbReference type="RefSeq" id="WP_354442692.1">
    <property type="nucleotide sequence ID" value="NZ_JBEPSH010000003.1"/>
</dbReference>
<sequence>MALRLLHSADWQIGRIYSQFEPDDAAALFEARFTVVERLAALARERSADAVLVAGDVFDAQTVSDKTIRRLFNALSGYQGAWVMLPGNHDAALAESVWTRAHRLGVVSSNVITCLEPAIRIIGNRFAVLPAPLMQRHTYGDLTEWFSSASTPEGLPRIGLAHGCVQGVLADELDSANPIAANRAVTAGLDYLALGDWHGSRRLDERTWYAGTPETDRFRANDSGQALWVEVAAPGATPEVEVLQTGRYRWRQVEGRLAVSSDVDEVTRTLAGVGPEDVLQLRVSGVCDLNGQERLRQAVEAARARLRALVLESQELRLEPTDEDIASLRADGYVGEALAQLRNEQTGDESDKAREALVILARILNGRSNTSAAANTEARV</sequence>
<proteinExistence type="predicted"/>
<dbReference type="CDD" id="cd00840">
    <property type="entry name" value="MPP_Mre11_N"/>
    <property type="match status" value="1"/>
</dbReference>
<comment type="caution">
    <text evidence="6">The sequence shown here is derived from an EMBL/GenBank/DDBJ whole genome shotgun (WGS) entry which is preliminary data.</text>
</comment>
<feature type="coiled-coil region" evidence="4">
    <location>
        <begin position="292"/>
        <end position="319"/>
    </location>
</feature>
<evidence type="ECO:0000256" key="1">
    <source>
        <dbReference type="ARBA" id="ARBA00022722"/>
    </source>
</evidence>
<dbReference type="InterPro" id="IPR029052">
    <property type="entry name" value="Metallo-depent_PP-like"/>
</dbReference>
<evidence type="ECO:0000256" key="2">
    <source>
        <dbReference type="ARBA" id="ARBA00022801"/>
    </source>
</evidence>
<feature type="domain" description="Calcineurin-like phosphoesterase" evidence="5">
    <location>
        <begin position="4"/>
        <end position="132"/>
    </location>
</feature>
<keyword evidence="4" id="KW-0175">Coiled coil</keyword>
<keyword evidence="3 6" id="KW-0269">Exonuclease</keyword>
<evidence type="ECO:0000313" key="7">
    <source>
        <dbReference type="Proteomes" id="UP001549320"/>
    </source>
</evidence>
<dbReference type="PANTHER" id="PTHR30337">
    <property type="entry name" value="COMPONENT OF ATP-DEPENDENT DSDNA EXONUCLEASE"/>
    <property type="match status" value="1"/>
</dbReference>
<keyword evidence="7" id="KW-1185">Reference proteome</keyword>
<evidence type="ECO:0000259" key="5">
    <source>
        <dbReference type="Pfam" id="PF00149"/>
    </source>
</evidence>
<reference evidence="6 7" key="1">
    <citation type="submission" date="2024-06" db="EMBL/GenBank/DDBJ databases">
        <title>Sorghum-associated microbial communities from plants grown in Nebraska, USA.</title>
        <authorList>
            <person name="Schachtman D."/>
        </authorList>
    </citation>
    <scope>NUCLEOTIDE SEQUENCE [LARGE SCALE GENOMIC DNA]</scope>
    <source>
        <strain evidence="6 7">2709</strain>
    </source>
</reference>
<organism evidence="6 7">
    <name type="scientific">Ottowia thiooxydans</name>
    <dbReference type="NCBI Taxonomy" id="219182"/>
    <lineage>
        <taxon>Bacteria</taxon>
        <taxon>Pseudomonadati</taxon>
        <taxon>Pseudomonadota</taxon>
        <taxon>Betaproteobacteria</taxon>
        <taxon>Burkholderiales</taxon>
        <taxon>Comamonadaceae</taxon>
        <taxon>Ottowia</taxon>
    </lineage>
</organism>
<evidence type="ECO:0000313" key="6">
    <source>
        <dbReference type="EMBL" id="MET4576624.1"/>
    </source>
</evidence>
<dbReference type="InterPro" id="IPR041796">
    <property type="entry name" value="Mre11_N"/>
</dbReference>
<keyword evidence="2" id="KW-0378">Hydrolase</keyword>
<dbReference type="PANTHER" id="PTHR30337:SF0">
    <property type="entry name" value="NUCLEASE SBCCD SUBUNIT D"/>
    <property type="match status" value="1"/>
</dbReference>
<keyword evidence="1" id="KW-0540">Nuclease</keyword>
<name>A0ABV2Q6G7_9BURK</name>
<protein>
    <submittedName>
        <fullName evidence="6">DNA repair exonuclease SbcCD nuclease subunit</fullName>
    </submittedName>
</protein>
<accession>A0ABV2Q6G7</accession>
<dbReference type="SUPFAM" id="SSF56300">
    <property type="entry name" value="Metallo-dependent phosphatases"/>
    <property type="match status" value="1"/>
</dbReference>
<dbReference type="InterPro" id="IPR004843">
    <property type="entry name" value="Calcineurin-like_PHP"/>
</dbReference>
<dbReference type="GO" id="GO:0004527">
    <property type="term" value="F:exonuclease activity"/>
    <property type="evidence" value="ECO:0007669"/>
    <property type="project" value="UniProtKB-KW"/>
</dbReference>
<dbReference type="Pfam" id="PF00149">
    <property type="entry name" value="Metallophos"/>
    <property type="match status" value="1"/>
</dbReference>
<dbReference type="PIRSF" id="PIRSF033093">
    <property type="entry name" value="UCP_ML1119"/>
    <property type="match status" value="1"/>
</dbReference>
<dbReference type="InterPro" id="IPR050535">
    <property type="entry name" value="DNA_Repair-Maintenance_Comp"/>
</dbReference>
<dbReference type="Proteomes" id="UP001549320">
    <property type="component" value="Unassembled WGS sequence"/>
</dbReference>
<gene>
    <name evidence="6" type="ORF">ABIE13_001733</name>
</gene>
<evidence type="ECO:0000256" key="3">
    <source>
        <dbReference type="ARBA" id="ARBA00022839"/>
    </source>
</evidence>
<dbReference type="InterPro" id="IPR014577">
    <property type="entry name" value="UCP033093_metalloPase"/>
</dbReference>